<name>A0AAW5JP20_9FIRM</name>
<dbReference type="AlphaFoldDB" id="A0AAW5JP20"/>
<dbReference type="Gene3D" id="2.40.30.90">
    <property type="entry name" value="Bacterial fluorinating enzyme like"/>
    <property type="match status" value="1"/>
</dbReference>
<gene>
    <name evidence="3" type="ORF">NE579_01515</name>
</gene>
<dbReference type="Gene3D" id="3.90.190.10">
    <property type="entry name" value="Protein tyrosine phosphatase superfamily"/>
    <property type="match status" value="1"/>
</dbReference>
<sequence>GGVVSADYADPKGQGRITVVGAPAEEPEAPADWADVDQSAWYAAAVNYVIENGVMGSTDAGVKVFTPNGTVTRATVYQTLYNMAGKPAVAEAASFSDVAGKWYADSAAWAEDVGLTTGDGTGAYAGDRNVTRAEIATIFARYAALNNMVTAAGDLSTYADVADVAEWAKDGMCVAVGSGIIGGKPGNLLDPNGTAVRTELATILMNYSKLSPGYTVETVAIEVPETDGVPAHTIPAIVTLPEGEGKYPAVVMLHGTGSDKHEAGGGYDLAAPAMALSGIATIRFDFVGNGESTASYADYSYTSANLDAKAAADYMAGLESIDGDKLAVMGWSQGGTNALLAAAEYPETFQAVITWSGALELGILFSDFDAAYATAKKDGSYTLTFDWREPLPVGVRWFEDVKNTDVRKEIAKIQAPVLAINGDQDTTVTPDNAVAIAQATQNGRSWLIKGADHTYNIFTGDFTAITQTINVGIGFLEETFNGALEPAYAASVSKYGNVTTTLPVDLFDGAGYAVGDILKITVGDQTIEAPYGTAYANVDNGSVIVLPDASTGTIAIAINMGNFASTYNVTSDTPIVFAMGEKEGYLEEYEIRNIDSLRTNDRADYASDEVFANFRPVVMGDIAEGVLFRSSSPVNPELGRSTYADALVEKAGVKTAINLADSQEELAAYEGYADSYYATLNVVALDMGVDFAAEDFNAKLKTGLEFLIANEGPYVIHCNEGKDRAGFTAALLEAVCGASVGEIVEDYMHSYENYYHVEYHSDRWFSIANSNIIKTLCTITGTETEADMEKADLKAAAEAYLIGTVGLTAEQVAALQSALTTPVTAEKAA</sequence>
<dbReference type="Pfam" id="PF13350">
    <property type="entry name" value="Y_phosphatase3"/>
    <property type="match status" value="1"/>
</dbReference>
<dbReference type="Gene3D" id="3.40.50.1820">
    <property type="entry name" value="alpha/beta hydrolase"/>
    <property type="match status" value="1"/>
</dbReference>
<proteinExistence type="predicted"/>
<accession>A0AAW5JP20</accession>
<protein>
    <submittedName>
        <fullName evidence="3">Alpha/beta fold hydrolase</fullName>
    </submittedName>
</protein>
<organism evidence="3 4">
    <name type="scientific">Intestinimonas massiliensis</name>
    <name type="common">ex Afouda et al. 2020</name>
    <dbReference type="NCBI Taxonomy" id="1673721"/>
    <lineage>
        <taxon>Bacteria</taxon>
        <taxon>Bacillati</taxon>
        <taxon>Bacillota</taxon>
        <taxon>Clostridia</taxon>
        <taxon>Eubacteriales</taxon>
        <taxon>Intestinimonas</taxon>
    </lineage>
</organism>
<dbReference type="SUPFAM" id="SSF52799">
    <property type="entry name" value="(Phosphotyrosine protein) phosphatases II"/>
    <property type="match status" value="1"/>
</dbReference>
<feature type="domain" description="SLH" evidence="2">
    <location>
        <begin position="155"/>
        <end position="218"/>
    </location>
</feature>
<dbReference type="InterPro" id="IPR029021">
    <property type="entry name" value="Prot-tyrosine_phosphatase-like"/>
</dbReference>
<dbReference type="InterPro" id="IPR053145">
    <property type="entry name" value="AB_hydrolase_Est10"/>
</dbReference>
<dbReference type="Pfam" id="PF00326">
    <property type="entry name" value="Peptidase_S9"/>
    <property type="match status" value="1"/>
</dbReference>
<dbReference type="InterPro" id="IPR026893">
    <property type="entry name" value="Tyr/Ser_Pase_IphP-type"/>
</dbReference>
<feature type="non-terminal residue" evidence="3">
    <location>
        <position position="1"/>
    </location>
</feature>
<dbReference type="SUPFAM" id="SSF53474">
    <property type="entry name" value="alpha/beta-Hydrolases"/>
    <property type="match status" value="1"/>
</dbReference>
<dbReference type="InterPro" id="IPR046470">
    <property type="entry name" value="SAM_HAT_C"/>
</dbReference>
<dbReference type="InterPro" id="IPR001119">
    <property type="entry name" value="SLH_dom"/>
</dbReference>
<dbReference type="GO" id="GO:0008236">
    <property type="term" value="F:serine-type peptidase activity"/>
    <property type="evidence" value="ECO:0007669"/>
    <property type="project" value="InterPro"/>
</dbReference>
<evidence type="ECO:0000313" key="4">
    <source>
        <dbReference type="Proteomes" id="UP001204562"/>
    </source>
</evidence>
<feature type="domain" description="SLH" evidence="2">
    <location>
        <begin position="90"/>
        <end position="153"/>
    </location>
</feature>
<dbReference type="Proteomes" id="UP001204562">
    <property type="component" value="Unassembled WGS sequence"/>
</dbReference>
<feature type="domain" description="SLH" evidence="2">
    <location>
        <begin position="29"/>
        <end position="89"/>
    </location>
</feature>
<dbReference type="InterPro" id="IPR029058">
    <property type="entry name" value="AB_hydrolase_fold"/>
</dbReference>
<evidence type="ECO:0000313" key="3">
    <source>
        <dbReference type="EMBL" id="MCQ4769144.1"/>
    </source>
</evidence>
<dbReference type="Pfam" id="PF20257">
    <property type="entry name" value="SAM_HAT_C"/>
    <property type="match status" value="1"/>
</dbReference>
<dbReference type="SUPFAM" id="SSF101852">
    <property type="entry name" value="Bacterial fluorinating enzyme, C-terminal domain"/>
    <property type="match status" value="1"/>
</dbReference>
<dbReference type="InterPro" id="IPR023227">
    <property type="entry name" value="SAM_OH_AdoTrfase_C_sf"/>
</dbReference>
<dbReference type="PANTHER" id="PTHR43265">
    <property type="entry name" value="ESTERASE ESTD"/>
    <property type="match status" value="1"/>
</dbReference>
<dbReference type="GO" id="GO:0052689">
    <property type="term" value="F:carboxylic ester hydrolase activity"/>
    <property type="evidence" value="ECO:0007669"/>
    <property type="project" value="TreeGrafter"/>
</dbReference>
<keyword evidence="3" id="KW-0378">Hydrolase</keyword>
<dbReference type="PROSITE" id="PS51272">
    <property type="entry name" value="SLH"/>
    <property type="match status" value="3"/>
</dbReference>
<dbReference type="GO" id="GO:0004721">
    <property type="term" value="F:phosphoprotein phosphatase activity"/>
    <property type="evidence" value="ECO:0007669"/>
    <property type="project" value="InterPro"/>
</dbReference>
<evidence type="ECO:0000256" key="1">
    <source>
        <dbReference type="ARBA" id="ARBA00022737"/>
    </source>
</evidence>
<dbReference type="Pfam" id="PF00395">
    <property type="entry name" value="SLH"/>
    <property type="match status" value="3"/>
</dbReference>
<reference evidence="3" key="1">
    <citation type="submission" date="2022-06" db="EMBL/GenBank/DDBJ databases">
        <title>Isolation of gut microbiota from human fecal samples.</title>
        <authorList>
            <person name="Pamer E.G."/>
            <person name="Barat B."/>
            <person name="Waligurski E."/>
            <person name="Medina S."/>
            <person name="Paddock L."/>
            <person name="Mostad J."/>
        </authorList>
    </citation>
    <scope>NUCLEOTIDE SEQUENCE</scope>
    <source>
        <strain evidence="3">DFI.9.91</strain>
    </source>
</reference>
<dbReference type="EMBL" id="JANFYS010000002">
    <property type="protein sequence ID" value="MCQ4769144.1"/>
    <property type="molecule type" value="Genomic_DNA"/>
</dbReference>
<comment type="caution">
    <text evidence="3">The sequence shown here is derived from an EMBL/GenBank/DDBJ whole genome shotgun (WGS) entry which is preliminary data.</text>
</comment>
<evidence type="ECO:0000259" key="2">
    <source>
        <dbReference type="PROSITE" id="PS51272"/>
    </source>
</evidence>
<dbReference type="GO" id="GO:0006508">
    <property type="term" value="P:proteolysis"/>
    <property type="evidence" value="ECO:0007669"/>
    <property type="project" value="InterPro"/>
</dbReference>
<dbReference type="PANTHER" id="PTHR43265:SF1">
    <property type="entry name" value="ESTERASE ESTD"/>
    <property type="match status" value="1"/>
</dbReference>
<dbReference type="RefSeq" id="WP_256302997.1">
    <property type="nucleotide sequence ID" value="NZ_JANFYS010000002.1"/>
</dbReference>
<dbReference type="InterPro" id="IPR001375">
    <property type="entry name" value="Peptidase_S9_cat"/>
</dbReference>
<keyword evidence="1" id="KW-0677">Repeat</keyword>